<sequence length="165" mass="17995">MGCCLSREDDRFNGGSEVLLPKGRNTNNKRVNKLEDGDLAKKKKSTNGSSNYKSPSAIVAARDAAVKVPVKSQLAKNVVENVDLLRHKPPTPSVDGNVVAVAFTSILGKTKDVDNDSNDDKSDDDKIGNDKEDDNDKAMENTKISKPKKIVSTKKSKKKRKKGKK</sequence>
<feature type="region of interest" description="Disordered" evidence="1">
    <location>
        <begin position="109"/>
        <end position="165"/>
    </location>
</feature>
<dbReference type="EMBL" id="CAKLCB010000297">
    <property type="protein sequence ID" value="CAH0519447.1"/>
    <property type="molecule type" value="Genomic_DNA"/>
</dbReference>
<dbReference type="Proteomes" id="UP001158986">
    <property type="component" value="Unassembled WGS sequence"/>
</dbReference>
<evidence type="ECO:0000256" key="1">
    <source>
        <dbReference type="SAM" id="MobiDB-lite"/>
    </source>
</evidence>
<gene>
    <name evidence="3" type="ORF">PBS001_LOCUS5974</name>
    <name evidence="2" type="ORF">PBS003_LOCUS4283</name>
</gene>
<reference evidence="2 4" key="1">
    <citation type="submission" date="2021-11" db="EMBL/GenBank/DDBJ databases">
        <authorList>
            <person name="Islam A."/>
            <person name="Islam S."/>
            <person name="Flora M.S."/>
            <person name="Rahman M."/>
            <person name="Ziaur R.M."/>
            <person name="Epstein J.H."/>
            <person name="Hassan M."/>
            <person name="Klassen M."/>
            <person name="Woodard K."/>
            <person name="Webb A."/>
            <person name="Webby R.J."/>
            <person name="El Zowalaty M.E."/>
        </authorList>
    </citation>
    <scope>NUCLEOTIDE SEQUENCE</scope>
    <source>
        <strain evidence="3">Pbs1</strain>
        <strain evidence="2">Pbs3</strain>
    </source>
</reference>
<evidence type="ECO:0000313" key="2">
    <source>
        <dbReference type="EMBL" id="CAH0477537.1"/>
    </source>
</evidence>
<protein>
    <submittedName>
        <fullName evidence="2">Uncharacterized protein</fullName>
    </submittedName>
</protein>
<feature type="compositionally biased region" description="Basic and acidic residues" evidence="1">
    <location>
        <begin position="1"/>
        <end position="12"/>
    </location>
</feature>
<feature type="region of interest" description="Disordered" evidence="1">
    <location>
        <begin position="1"/>
        <end position="55"/>
    </location>
</feature>
<evidence type="ECO:0000313" key="3">
    <source>
        <dbReference type="EMBL" id="CAH0519447.1"/>
    </source>
</evidence>
<proteinExistence type="predicted"/>
<comment type="caution">
    <text evidence="2">The sequence shown here is derived from an EMBL/GenBank/DDBJ whole genome shotgun (WGS) entry which is preliminary data.</text>
</comment>
<feature type="compositionally biased region" description="Basic residues" evidence="1">
    <location>
        <begin position="145"/>
        <end position="165"/>
    </location>
</feature>
<accession>A0AAU9KZL7</accession>
<keyword evidence="4" id="KW-1185">Reference proteome</keyword>
<feature type="compositionally biased region" description="Basic and acidic residues" evidence="1">
    <location>
        <begin position="109"/>
        <end position="140"/>
    </location>
</feature>
<dbReference type="Proteomes" id="UP001160483">
    <property type="component" value="Unassembled WGS sequence"/>
</dbReference>
<name>A0AAU9KZL7_9STRA</name>
<dbReference type="AlphaFoldDB" id="A0AAU9KZL7"/>
<dbReference type="EMBL" id="CAKKTJ010000176">
    <property type="protein sequence ID" value="CAH0477537.1"/>
    <property type="molecule type" value="Genomic_DNA"/>
</dbReference>
<evidence type="ECO:0000313" key="5">
    <source>
        <dbReference type="Proteomes" id="UP001160483"/>
    </source>
</evidence>
<organism evidence="2 5">
    <name type="scientific">Peronospora belbahrii</name>
    <dbReference type="NCBI Taxonomy" id="622444"/>
    <lineage>
        <taxon>Eukaryota</taxon>
        <taxon>Sar</taxon>
        <taxon>Stramenopiles</taxon>
        <taxon>Oomycota</taxon>
        <taxon>Peronosporomycetes</taxon>
        <taxon>Peronosporales</taxon>
        <taxon>Peronosporaceae</taxon>
        <taxon>Peronospora</taxon>
    </lineage>
</organism>
<evidence type="ECO:0000313" key="4">
    <source>
        <dbReference type="Proteomes" id="UP001158986"/>
    </source>
</evidence>